<protein>
    <submittedName>
        <fullName evidence="2">ABC transporter, PDR-type</fullName>
    </submittedName>
</protein>
<keyword evidence="1" id="KW-0813">Transport</keyword>
<evidence type="ECO:0000313" key="2">
    <source>
        <dbReference type="EMBL" id="KAK9760023.1"/>
    </source>
</evidence>
<dbReference type="EMBL" id="JASJQH010002670">
    <property type="protein sequence ID" value="KAK9760023.1"/>
    <property type="molecule type" value="Genomic_DNA"/>
</dbReference>
<dbReference type="InterPro" id="IPR027417">
    <property type="entry name" value="P-loop_NTPase"/>
</dbReference>
<comment type="caution">
    <text evidence="2">The sequence shown here is derived from an EMBL/GenBank/DDBJ whole genome shotgun (WGS) entry which is preliminary data.</text>
</comment>
<gene>
    <name evidence="2" type="primary">Atr6</name>
    <name evidence="2" type="ORF">K7432_016374</name>
</gene>
<evidence type="ECO:0000256" key="1">
    <source>
        <dbReference type="ARBA" id="ARBA00022448"/>
    </source>
</evidence>
<keyword evidence="3" id="KW-1185">Reference proteome</keyword>
<proteinExistence type="predicted"/>
<organism evidence="2 3">
    <name type="scientific">Basidiobolus ranarum</name>
    <dbReference type="NCBI Taxonomy" id="34480"/>
    <lineage>
        <taxon>Eukaryota</taxon>
        <taxon>Fungi</taxon>
        <taxon>Fungi incertae sedis</taxon>
        <taxon>Zoopagomycota</taxon>
        <taxon>Entomophthoromycotina</taxon>
        <taxon>Basidiobolomycetes</taxon>
        <taxon>Basidiobolales</taxon>
        <taxon>Basidiobolaceae</taxon>
        <taxon>Basidiobolus</taxon>
    </lineage>
</organism>
<evidence type="ECO:0000313" key="3">
    <source>
        <dbReference type="Proteomes" id="UP001479436"/>
    </source>
</evidence>
<dbReference type="Gene3D" id="3.40.50.300">
    <property type="entry name" value="P-loop containing nucleotide triphosphate hydrolases"/>
    <property type="match status" value="1"/>
</dbReference>
<dbReference type="PANTHER" id="PTHR19241">
    <property type="entry name" value="ATP-BINDING CASSETTE TRANSPORTER"/>
    <property type="match status" value="1"/>
</dbReference>
<reference evidence="2 3" key="1">
    <citation type="submission" date="2023-04" db="EMBL/GenBank/DDBJ databases">
        <title>Genome of Basidiobolus ranarum AG-B5.</title>
        <authorList>
            <person name="Stajich J.E."/>
            <person name="Carter-House D."/>
            <person name="Gryganskyi A."/>
        </authorList>
    </citation>
    <scope>NUCLEOTIDE SEQUENCE [LARGE SCALE GENOMIC DNA]</scope>
    <source>
        <strain evidence="2 3">AG-B5</strain>
    </source>
</reference>
<accession>A0ABR2WEU1</accession>
<name>A0ABR2WEU1_9FUNG</name>
<sequence length="126" mass="13744">MNIKNLTVVGEGADATHISDLTTPFEVIGRRLNPANWFSKKQRGADFDILHDITGFCRDGEMLLVLGCPGSACTTFLRVMANKTKEYKSVTGEVAYGDVSAKEFKAYRGENIAICIENKGARKAPA</sequence>
<dbReference type="SUPFAM" id="SSF52540">
    <property type="entry name" value="P-loop containing nucleoside triphosphate hydrolases"/>
    <property type="match status" value="1"/>
</dbReference>
<dbReference type="Proteomes" id="UP001479436">
    <property type="component" value="Unassembled WGS sequence"/>
</dbReference>